<dbReference type="Proteomes" id="UP000887116">
    <property type="component" value="Unassembled WGS sequence"/>
</dbReference>
<accession>A0A8X6KYJ7</accession>
<comment type="caution">
    <text evidence="1">The sequence shown here is derived from an EMBL/GenBank/DDBJ whole genome shotgun (WGS) entry which is preliminary data.</text>
</comment>
<gene>
    <name evidence="1" type="ORF">TNCT_237831</name>
</gene>
<dbReference type="AlphaFoldDB" id="A0A8X6KYJ7"/>
<keyword evidence="2" id="KW-1185">Reference proteome</keyword>
<evidence type="ECO:0000313" key="2">
    <source>
        <dbReference type="Proteomes" id="UP000887116"/>
    </source>
</evidence>
<reference evidence="1" key="1">
    <citation type="submission" date="2020-07" db="EMBL/GenBank/DDBJ databases">
        <title>Multicomponent nature underlies the extraordinary mechanical properties of spider dragline silk.</title>
        <authorList>
            <person name="Kono N."/>
            <person name="Nakamura H."/>
            <person name="Mori M."/>
            <person name="Yoshida Y."/>
            <person name="Ohtoshi R."/>
            <person name="Malay A.D."/>
            <person name="Moran D.A.P."/>
            <person name="Tomita M."/>
            <person name="Numata K."/>
            <person name="Arakawa K."/>
        </authorList>
    </citation>
    <scope>NUCLEOTIDE SEQUENCE</scope>
</reference>
<dbReference type="EMBL" id="BMAO01013835">
    <property type="protein sequence ID" value="GFQ91235.1"/>
    <property type="molecule type" value="Genomic_DNA"/>
</dbReference>
<name>A0A8X6KYJ7_TRICU</name>
<organism evidence="1 2">
    <name type="scientific">Trichonephila clavata</name>
    <name type="common">Joro spider</name>
    <name type="synonym">Nephila clavata</name>
    <dbReference type="NCBI Taxonomy" id="2740835"/>
    <lineage>
        <taxon>Eukaryota</taxon>
        <taxon>Metazoa</taxon>
        <taxon>Ecdysozoa</taxon>
        <taxon>Arthropoda</taxon>
        <taxon>Chelicerata</taxon>
        <taxon>Arachnida</taxon>
        <taxon>Araneae</taxon>
        <taxon>Araneomorphae</taxon>
        <taxon>Entelegynae</taxon>
        <taxon>Araneoidea</taxon>
        <taxon>Nephilidae</taxon>
        <taxon>Trichonephila</taxon>
    </lineage>
</organism>
<protein>
    <submittedName>
        <fullName evidence="1">Uncharacterized protein</fullName>
    </submittedName>
</protein>
<sequence>MKNRPPYNKKLETAKNTSGNLRMYRFASKRDIDGRPVQFLYLVEFYPAKLNPSELYNFKVISRFQLLRKGDVSIFKKVCKSA</sequence>
<proteinExistence type="predicted"/>
<evidence type="ECO:0000313" key="1">
    <source>
        <dbReference type="EMBL" id="GFQ91235.1"/>
    </source>
</evidence>